<keyword evidence="2" id="KW-1185">Reference proteome</keyword>
<protein>
    <submittedName>
        <fullName evidence="1">Unnamed protein product</fullName>
    </submittedName>
</protein>
<proteinExistence type="predicted"/>
<sequence length="506" mass="56447">MNQSQPQPHSVSQPSTPSNLSFGSQTNHQKRHSLHNIASIPNSNSSSSSSLHLPLSNSSSSTKLPQSQQQSMFVKELVAICAHVTRNLQERAQNVDWETVLFDDLFILLELHRDALSRAKHLTGSRFGGIFSDDLDSTNTENNKSAIDDSSIKVVGDETYSTSNHLQHRENDSSNETQSAWEPNLKEREFIATYLRLNPHFAIDLDDPMKERRYSQVLMKCFVSLVLPFEERDSDLTRSFVTGIFDDLILKNIVESLSDNFMLWDLIGGIAGDSNKGENRNSSKNQNDDGATNNVTRADEKGSVQTHSNGVPNKFDNSGSPSNKSTGYSDLLSKVGRSISHLVAYTTSVFSNNKPVRSKLPTVSQFAIFTFIDNLFGLSFKFPFISAYFKFLFTHLLNKSSKFKHLSNNVLHNVVSNKILTGGNLAGLIKVLRGTFFPTDEQFNTEPRYVPITKDQLDAARKKNKEKIVHALRVNQNENVNVNTSNKTSNDSTGGGTVVEHFGFDF</sequence>
<accession>A0ACB5TB45</accession>
<gene>
    <name evidence="1" type="ORF">Amon02_000706800</name>
</gene>
<dbReference type="EMBL" id="BSXS01005731">
    <property type="protein sequence ID" value="GME84748.1"/>
    <property type="molecule type" value="Genomic_DNA"/>
</dbReference>
<organism evidence="1 2">
    <name type="scientific">Ambrosiozyma monospora</name>
    <name type="common">Yeast</name>
    <name type="synonym">Endomycopsis monosporus</name>
    <dbReference type="NCBI Taxonomy" id="43982"/>
    <lineage>
        <taxon>Eukaryota</taxon>
        <taxon>Fungi</taxon>
        <taxon>Dikarya</taxon>
        <taxon>Ascomycota</taxon>
        <taxon>Saccharomycotina</taxon>
        <taxon>Pichiomycetes</taxon>
        <taxon>Pichiales</taxon>
        <taxon>Pichiaceae</taxon>
        <taxon>Ambrosiozyma</taxon>
    </lineage>
</organism>
<evidence type="ECO:0000313" key="2">
    <source>
        <dbReference type="Proteomes" id="UP001165064"/>
    </source>
</evidence>
<evidence type="ECO:0000313" key="1">
    <source>
        <dbReference type="EMBL" id="GME84748.1"/>
    </source>
</evidence>
<name>A0ACB5TB45_AMBMO</name>
<dbReference type="Proteomes" id="UP001165064">
    <property type="component" value="Unassembled WGS sequence"/>
</dbReference>
<reference evidence="1" key="1">
    <citation type="submission" date="2023-04" db="EMBL/GenBank/DDBJ databases">
        <title>Ambrosiozyma monospora NBRC 10751.</title>
        <authorList>
            <person name="Ichikawa N."/>
            <person name="Sato H."/>
            <person name="Tonouchi N."/>
        </authorList>
    </citation>
    <scope>NUCLEOTIDE SEQUENCE</scope>
    <source>
        <strain evidence="1">NBRC 10751</strain>
    </source>
</reference>
<comment type="caution">
    <text evidence="1">The sequence shown here is derived from an EMBL/GenBank/DDBJ whole genome shotgun (WGS) entry which is preliminary data.</text>
</comment>